<keyword evidence="5" id="KW-0472">Membrane</keyword>
<comment type="subcellular location">
    <subcellularLocation>
        <location evidence="1">Cell outer membrane</location>
    </subcellularLocation>
</comment>
<evidence type="ECO:0000256" key="6">
    <source>
        <dbReference type="ARBA" id="ARBA00023237"/>
    </source>
</evidence>
<organism evidence="9 10">
    <name type="scientific">Viridibacterium curvum</name>
    <dbReference type="NCBI Taxonomy" id="1101404"/>
    <lineage>
        <taxon>Bacteria</taxon>
        <taxon>Pseudomonadati</taxon>
        <taxon>Pseudomonadota</taxon>
        <taxon>Betaproteobacteria</taxon>
        <taxon>Rhodocyclales</taxon>
        <taxon>Rhodocyclaceae</taxon>
        <taxon>Viridibacterium</taxon>
    </lineage>
</organism>
<dbReference type="Proteomes" id="UP001500547">
    <property type="component" value="Unassembled WGS sequence"/>
</dbReference>
<feature type="signal peptide" evidence="8">
    <location>
        <begin position="1"/>
        <end position="26"/>
    </location>
</feature>
<keyword evidence="10" id="KW-1185">Reference proteome</keyword>
<gene>
    <name evidence="9" type="ORF">GCM10025770_36550</name>
</gene>
<evidence type="ECO:0000256" key="1">
    <source>
        <dbReference type="ARBA" id="ARBA00004442"/>
    </source>
</evidence>
<dbReference type="EMBL" id="BAABLD010000017">
    <property type="protein sequence ID" value="GAA5171626.1"/>
    <property type="molecule type" value="Genomic_DNA"/>
</dbReference>
<evidence type="ECO:0000256" key="2">
    <source>
        <dbReference type="ARBA" id="ARBA00006368"/>
    </source>
</evidence>
<protein>
    <recommendedName>
        <fullName evidence="11">Lipid A palmitoyltransferase PagP</fullName>
    </recommendedName>
</protein>
<keyword evidence="6" id="KW-0998">Cell outer membrane</keyword>
<evidence type="ECO:0000256" key="4">
    <source>
        <dbReference type="ARBA" id="ARBA00022729"/>
    </source>
</evidence>
<comment type="caution">
    <text evidence="9">The sequence shown here is derived from an EMBL/GenBank/DDBJ whole genome shotgun (WGS) entry which is preliminary data.</text>
</comment>
<evidence type="ECO:0000256" key="3">
    <source>
        <dbReference type="ARBA" id="ARBA00022679"/>
    </source>
</evidence>
<dbReference type="SUPFAM" id="SSF56925">
    <property type="entry name" value="OMPA-like"/>
    <property type="match status" value="1"/>
</dbReference>
<proteinExistence type="inferred from homology"/>
<accession>A0ABP9R4R4</accession>
<dbReference type="RefSeq" id="WP_345534552.1">
    <property type="nucleotide sequence ID" value="NZ_BAABLD010000017.1"/>
</dbReference>
<reference evidence="10" key="1">
    <citation type="journal article" date="2019" name="Int. J. Syst. Evol. Microbiol.">
        <title>The Global Catalogue of Microorganisms (GCM) 10K type strain sequencing project: providing services to taxonomists for standard genome sequencing and annotation.</title>
        <authorList>
            <consortium name="The Broad Institute Genomics Platform"/>
            <consortium name="The Broad Institute Genome Sequencing Center for Infectious Disease"/>
            <person name="Wu L."/>
            <person name="Ma J."/>
        </authorList>
    </citation>
    <scope>NUCLEOTIDE SEQUENCE [LARGE SCALE GENOMIC DNA]</scope>
    <source>
        <strain evidence="10">JCM 18715</strain>
    </source>
</reference>
<dbReference type="Pfam" id="PF07017">
    <property type="entry name" value="PagP"/>
    <property type="match status" value="1"/>
</dbReference>
<evidence type="ECO:0000256" key="7">
    <source>
        <dbReference type="ARBA" id="ARBA00023315"/>
    </source>
</evidence>
<evidence type="ECO:0000313" key="9">
    <source>
        <dbReference type="EMBL" id="GAA5171626.1"/>
    </source>
</evidence>
<keyword evidence="7" id="KW-0012">Acyltransferase</keyword>
<dbReference type="InterPro" id="IPR011250">
    <property type="entry name" value="OMP/PagP_B-barrel"/>
</dbReference>
<evidence type="ECO:0000256" key="5">
    <source>
        <dbReference type="ARBA" id="ARBA00023136"/>
    </source>
</evidence>
<keyword evidence="4 8" id="KW-0732">Signal</keyword>
<evidence type="ECO:0008006" key="11">
    <source>
        <dbReference type="Google" id="ProtNLM"/>
    </source>
</evidence>
<name>A0ABP9R4R4_9RHOO</name>
<dbReference type="Gene3D" id="2.40.160.20">
    <property type="match status" value="1"/>
</dbReference>
<sequence>MTKFLLPCLRGLALALLLNNVLPASAQESAPQAEPTVPTQKRTWVPNDKPFYREFYDDTFGSTSKLWKEGDWGLMLPAWTVHMRFAYTKEQRNDQNNNPHPAFGINKGMYMPSGNWSSLYAMEFQDSWDKPSWMAGYNYNWIWREGNLRWGVGAVMGLMMRNDYFSYAPFPFILPSFQVGYKWVSIESAYVPGIKKGTGNVALLLLRLQSGALE</sequence>
<keyword evidence="3" id="KW-0808">Transferase</keyword>
<dbReference type="InterPro" id="IPR009746">
    <property type="entry name" value="LipidA_acyl_PagP"/>
</dbReference>
<evidence type="ECO:0000256" key="8">
    <source>
        <dbReference type="SAM" id="SignalP"/>
    </source>
</evidence>
<comment type="similarity">
    <text evidence="2">Belongs to the lipid A palmitoyltransferase family.</text>
</comment>
<feature type="chain" id="PRO_5046454173" description="Lipid A palmitoyltransferase PagP" evidence="8">
    <location>
        <begin position="27"/>
        <end position="214"/>
    </location>
</feature>
<evidence type="ECO:0000313" key="10">
    <source>
        <dbReference type="Proteomes" id="UP001500547"/>
    </source>
</evidence>